<keyword evidence="5 6" id="KW-0472">Membrane</keyword>
<protein>
    <recommendedName>
        <fullName evidence="7">ABC3 transporter permease C-terminal domain-containing protein</fullName>
    </recommendedName>
</protein>
<dbReference type="Pfam" id="PF02687">
    <property type="entry name" value="FtsX"/>
    <property type="match status" value="1"/>
</dbReference>
<proteinExistence type="predicted"/>
<accession>A0A3B0S789</accession>
<dbReference type="InterPro" id="IPR003838">
    <property type="entry name" value="ABC3_permease_C"/>
</dbReference>
<evidence type="ECO:0000313" key="8">
    <source>
        <dbReference type="EMBL" id="VAV91095.1"/>
    </source>
</evidence>
<keyword evidence="2" id="KW-1003">Cell membrane</keyword>
<dbReference type="PANTHER" id="PTHR30287">
    <property type="entry name" value="MEMBRANE COMPONENT OF PREDICTED ABC SUPERFAMILY METABOLITE UPTAKE TRANSPORTER"/>
    <property type="match status" value="1"/>
</dbReference>
<name>A0A3B0S789_9ZZZZ</name>
<comment type="subcellular location">
    <subcellularLocation>
        <location evidence="1">Cell membrane</location>
        <topology evidence="1">Multi-pass membrane protein</topology>
    </subcellularLocation>
</comment>
<keyword evidence="4 6" id="KW-1133">Transmembrane helix</keyword>
<feature type="transmembrane region" description="Helical" evidence="6">
    <location>
        <begin position="418"/>
        <end position="443"/>
    </location>
</feature>
<feature type="transmembrane region" description="Helical" evidence="6">
    <location>
        <begin position="12"/>
        <end position="33"/>
    </location>
</feature>
<evidence type="ECO:0000256" key="4">
    <source>
        <dbReference type="ARBA" id="ARBA00022989"/>
    </source>
</evidence>
<feature type="domain" description="ABC3 transporter permease C-terminal" evidence="7">
    <location>
        <begin position="423"/>
        <end position="527"/>
    </location>
</feature>
<feature type="transmembrane region" description="Helical" evidence="6">
    <location>
        <begin position="509"/>
        <end position="533"/>
    </location>
</feature>
<dbReference type="PANTHER" id="PTHR30287:SF1">
    <property type="entry name" value="INNER MEMBRANE PROTEIN"/>
    <property type="match status" value="1"/>
</dbReference>
<reference evidence="8" key="1">
    <citation type="submission" date="2018-06" db="EMBL/GenBank/DDBJ databases">
        <authorList>
            <person name="Zhirakovskaya E."/>
        </authorList>
    </citation>
    <scope>NUCLEOTIDE SEQUENCE</scope>
</reference>
<organism evidence="8">
    <name type="scientific">hydrothermal vent metagenome</name>
    <dbReference type="NCBI Taxonomy" id="652676"/>
    <lineage>
        <taxon>unclassified sequences</taxon>
        <taxon>metagenomes</taxon>
        <taxon>ecological metagenomes</taxon>
    </lineage>
</organism>
<sequence>MIRNIYLIQLGVLALLGAGVGMVLGAAAPYLLIALAGQDIPIPQQLGIYPAPLFKALVLGLLSAALFFLPAIGRARSTPPSALFRMVSEQQKSATPWLERSFTVVAGLVLALVAMFTSSQPVMTFALLLGAGLSWGLFHLVAWGIRKWATWMARRNTGYLRLTLSNLAGPGSLAPTIVPALGLGLALLTLVVSVQSNLLTQISQTAPQNAPSLVFSQIPNDKVAQFDHILQNQGMVLSDESQFRRAPFILARVTAIKGASVDMDKIARSEQWVVRGETSLTYLAKQPNDTKLTAGKWWDEAYTGPLLVSVEADAAKGLRIGVGDTLTFRVFGREVVATVSSLRVVDWGTFSIGSNTAFILSPGTLEAAKPYFVAIAKTAPQAEAGIIAALGKQLPQVVVFQTRPALEAAAKLFADVALVVNGAAGVVTLAGLLVLLGTFAVMARRRQSEAALLKIFGAARREILQLYATEFALAGAAAAVFGSFIGVAASYPIVVFVFEAGWSLPIKQVGAVVITAILVAGTGGFSVGMATLARKPMRVLREH</sequence>
<evidence type="ECO:0000256" key="2">
    <source>
        <dbReference type="ARBA" id="ARBA00022475"/>
    </source>
</evidence>
<evidence type="ECO:0000256" key="5">
    <source>
        <dbReference type="ARBA" id="ARBA00023136"/>
    </source>
</evidence>
<feature type="transmembrane region" description="Helical" evidence="6">
    <location>
        <begin position="97"/>
        <end position="116"/>
    </location>
</feature>
<evidence type="ECO:0000256" key="1">
    <source>
        <dbReference type="ARBA" id="ARBA00004651"/>
    </source>
</evidence>
<evidence type="ECO:0000256" key="3">
    <source>
        <dbReference type="ARBA" id="ARBA00022692"/>
    </source>
</evidence>
<dbReference type="InterPro" id="IPR038766">
    <property type="entry name" value="Membrane_comp_ABC_pdt"/>
</dbReference>
<dbReference type="EMBL" id="UOEE01000120">
    <property type="protein sequence ID" value="VAV91095.1"/>
    <property type="molecule type" value="Genomic_DNA"/>
</dbReference>
<dbReference type="AlphaFoldDB" id="A0A3B0S789"/>
<dbReference type="GO" id="GO:0005886">
    <property type="term" value="C:plasma membrane"/>
    <property type="evidence" value="ECO:0007669"/>
    <property type="project" value="UniProtKB-SubCell"/>
</dbReference>
<feature type="transmembrane region" description="Helical" evidence="6">
    <location>
        <begin position="122"/>
        <end position="145"/>
    </location>
</feature>
<gene>
    <name evidence="8" type="ORF">MNBD_ALPHA06-929</name>
</gene>
<keyword evidence="3 6" id="KW-0812">Transmembrane</keyword>
<evidence type="ECO:0000259" key="7">
    <source>
        <dbReference type="Pfam" id="PF02687"/>
    </source>
</evidence>
<feature type="transmembrane region" description="Helical" evidence="6">
    <location>
        <begin position="53"/>
        <end position="76"/>
    </location>
</feature>
<feature type="transmembrane region" description="Helical" evidence="6">
    <location>
        <begin position="166"/>
        <end position="192"/>
    </location>
</feature>
<feature type="transmembrane region" description="Helical" evidence="6">
    <location>
        <begin position="464"/>
        <end position="489"/>
    </location>
</feature>
<evidence type="ECO:0000256" key="6">
    <source>
        <dbReference type="SAM" id="Phobius"/>
    </source>
</evidence>